<dbReference type="Gene3D" id="2.20.100.10">
    <property type="entry name" value="Thrombospondin type-1 (TSP1) repeat"/>
    <property type="match status" value="1"/>
</dbReference>
<dbReference type="PRINTS" id="PR01705">
    <property type="entry name" value="TSP1REPEAT"/>
</dbReference>
<feature type="compositionally biased region" description="Low complexity" evidence="2">
    <location>
        <begin position="868"/>
        <end position="882"/>
    </location>
</feature>
<evidence type="ECO:0000256" key="1">
    <source>
        <dbReference type="ARBA" id="ARBA00023157"/>
    </source>
</evidence>
<dbReference type="RefSeq" id="XP_011502808.1">
    <property type="nucleotide sequence ID" value="XM_011504506.1"/>
</dbReference>
<dbReference type="PROSITE" id="PS50092">
    <property type="entry name" value="TSP1"/>
    <property type="match status" value="1"/>
</dbReference>
<keyword evidence="3" id="KW-1185">Reference proteome</keyword>
<evidence type="ECO:0000256" key="2">
    <source>
        <dbReference type="SAM" id="MobiDB-lite"/>
    </source>
</evidence>
<evidence type="ECO:0000313" key="4">
    <source>
        <dbReference type="RefSeq" id="XP_011502808.1"/>
    </source>
</evidence>
<dbReference type="SMART" id="SM00209">
    <property type="entry name" value="TSP1"/>
    <property type="match status" value="1"/>
</dbReference>
<dbReference type="FunFam" id="2.20.100.10:FF:000001">
    <property type="entry name" value="semaphorin-5A isoform X1"/>
    <property type="match status" value="1"/>
</dbReference>
<feature type="compositionally biased region" description="Basic and acidic residues" evidence="2">
    <location>
        <begin position="888"/>
        <end position="901"/>
    </location>
</feature>
<dbReference type="SUPFAM" id="SSF49854">
    <property type="entry name" value="Spermadhesin, CUB domain"/>
    <property type="match status" value="1"/>
</dbReference>
<dbReference type="CTD" id="40225"/>
<dbReference type="InterPro" id="IPR036383">
    <property type="entry name" value="TSP1_rpt_sf"/>
</dbReference>
<organism evidence="3 4">
    <name type="scientific">Ceratosolen solmsi marchali</name>
    <dbReference type="NCBI Taxonomy" id="326594"/>
    <lineage>
        <taxon>Eukaryota</taxon>
        <taxon>Metazoa</taxon>
        <taxon>Ecdysozoa</taxon>
        <taxon>Arthropoda</taxon>
        <taxon>Hexapoda</taxon>
        <taxon>Insecta</taxon>
        <taxon>Pterygota</taxon>
        <taxon>Neoptera</taxon>
        <taxon>Endopterygota</taxon>
        <taxon>Hymenoptera</taxon>
        <taxon>Apocrita</taxon>
        <taxon>Proctotrupomorpha</taxon>
        <taxon>Chalcidoidea</taxon>
        <taxon>Agaonidae</taxon>
        <taxon>Agaoninae</taxon>
        <taxon>Ceratosolen</taxon>
    </lineage>
</organism>
<sequence length="1259" mass="139348">MALEETSTPRLIVAASHTALSGDLGVLIIELPSAYPLTTPSISVLTTVEDEDVDIDLEVDDEDYSIESEQISRIQDPFILRILRLDGFTSELVGEVPVDVPNIAGVNVSLIIPCGFFSRGGTYSLQLQHKSAPVPNRFTDTISLHDSQMRTTLDVRWPTPSLALEPQHFDTYPSQSVLATLEYTGISCAPSIGVPVPTYSVQLIYCGTSVLSCDPRNRSHVQMLYTEEIKGFPTQKVITLRCDFFGLAGHYALRLKPSDANPSAPTTSAYIKVEWSDLFVFNVHARSVYPCEGGGSGRSGGGVSVLFEYPACRLAGDRVRVYGRLRADVDSLAPPSSLHYVAELKAPAGVHTLTFDCDLFTERYVEYCFVYISQAYNGAMSEVRVDCIPTFPIQETDAGGWGQWSQWTPCSSSCVGGSRTRHRFCDTPPPRYGAKFCQGDRVETEACGGSVLLDLRGTWSPGDWECRHGEGLAVDRPEVTAEVGTKCRCGCSLNIDLEEHRKILATSSRICPGRSFWLIQTKPSHVVKLHLDQARFPCQGQYARARDGDSLIDELLADIGLNKKEPATGQIVSTGPRMLLEFFSEERLAGPDPGSCLAGFLAHVSVAPKPLTVNGTTSLSPVYLNPKVIAASSGRWSIWLTPAHLAAASLLILTFLVSMFLALQYIFKYRKYEVADDLDSLTDNSACSGSMQGITRRARAMSSSTLISEVVSLVRLPRRATTRHTRLNETSADIEEGYESTETQPDDENEDEDDDYDRKDENYGMLKREKESSSSQRTIMADASMLNTPTKQLSSSSVSMKTAVTMMTMPTTTTTPAADPIPTTGHAEVKYARPVKLRTYGPITPVLEEAASTSEDGRQFSATSASTSLNNGFSPASSSSNSTLRRYNGKESKDRRNRERLLQGPGSEFSLANPDLDLELDYYDYNVVNAGAAPGSYLGMDPAFLVWIPPLTDDETDLVSQKEEEPRYGEIPECPVYLNTEGIALSPAQYRKVRESRMDDSSDNDSEDIIKPKKLNPAECQLHDEIIMEYKARLVEGMLPIHRVLEESKVTVSEDSLSSVSDVIPNRLDAKGKSFSRGRLPRKLKKTSRCKIQNKQTKTTISSESSSQSLAIQKTDYKSIEAAVNDLDISRTKKHFRDPDRDFCEVHISNAINSPRTPNLPRKYQDIVNLNLSYDDDKKESENMVNIPLAEFSRNRIESPAKLNNRTLVNKKILSIQNPDFGVSIEKTNESYYDIIAKNDDDIKFVDDDDEYIDNKIIV</sequence>
<proteinExistence type="predicted"/>
<feature type="compositionally biased region" description="Basic and acidic residues" evidence="2">
    <location>
        <begin position="756"/>
        <end position="772"/>
    </location>
</feature>
<dbReference type="InterPro" id="IPR038877">
    <property type="entry name" value="THSD1"/>
</dbReference>
<dbReference type="AlphaFoldDB" id="A0AAJ6YRE2"/>
<evidence type="ECO:0000313" key="3">
    <source>
        <dbReference type="Proteomes" id="UP000695007"/>
    </source>
</evidence>
<accession>A0AAJ6YRE2</accession>
<dbReference type="PANTHER" id="PTHR16311">
    <property type="entry name" value="THROMBOSPONDIN TYPE I DOMAIN-CONTAINING 1"/>
    <property type="match status" value="1"/>
</dbReference>
<dbReference type="PANTHER" id="PTHR16311:SF3">
    <property type="entry name" value="THROMBOSPONDIN TYPE-1 DOMAIN-CONTAINING PROTEIN 1"/>
    <property type="match status" value="1"/>
</dbReference>
<dbReference type="GO" id="GO:0071944">
    <property type="term" value="C:cell periphery"/>
    <property type="evidence" value="ECO:0007669"/>
    <property type="project" value="TreeGrafter"/>
</dbReference>
<name>A0AAJ6YRE2_9HYME</name>
<dbReference type="Pfam" id="PF00090">
    <property type="entry name" value="TSP_1"/>
    <property type="match status" value="1"/>
</dbReference>
<feature type="region of interest" description="Disordered" evidence="2">
    <location>
        <begin position="722"/>
        <end position="777"/>
    </location>
</feature>
<feature type="compositionally biased region" description="Acidic residues" evidence="2">
    <location>
        <begin position="732"/>
        <end position="755"/>
    </location>
</feature>
<dbReference type="GeneID" id="105366170"/>
<dbReference type="SUPFAM" id="SSF82895">
    <property type="entry name" value="TSP-1 type 1 repeat"/>
    <property type="match status" value="1"/>
</dbReference>
<dbReference type="KEGG" id="csol:105366170"/>
<reference evidence="4" key="1">
    <citation type="submission" date="2025-08" db="UniProtKB">
        <authorList>
            <consortium name="RefSeq"/>
        </authorList>
    </citation>
    <scope>IDENTIFICATION</scope>
</reference>
<feature type="region of interest" description="Disordered" evidence="2">
    <location>
        <begin position="850"/>
        <end position="910"/>
    </location>
</feature>
<dbReference type="InterPro" id="IPR035914">
    <property type="entry name" value="Sperma_CUB_dom_sf"/>
</dbReference>
<keyword evidence="1" id="KW-1015">Disulfide bond</keyword>
<dbReference type="InterPro" id="IPR000884">
    <property type="entry name" value="TSP1_rpt"/>
</dbReference>
<dbReference type="Proteomes" id="UP000695007">
    <property type="component" value="Unplaced"/>
</dbReference>
<gene>
    <name evidence="4" type="primary">LOC105366170</name>
</gene>
<protein>
    <submittedName>
        <fullName evidence="4">Uncharacterized protein LOC105366170</fullName>
    </submittedName>
</protein>